<dbReference type="PANTHER" id="PTHR16222">
    <property type="entry name" value="ADP-RIBOSYLGLYCOHYDROLASE"/>
    <property type="match status" value="1"/>
</dbReference>
<evidence type="ECO:0000256" key="25">
    <source>
        <dbReference type="PIRSR" id="PIRSR605502-1"/>
    </source>
</evidence>
<evidence type="ECO:0000256" key="22">
    <source>
        <dbReference type="ARBA" id="ARBA00043187"/>
    </source>
</evidence>
<dbReference type="GO" id="GO:0046872">
    <property type="term" value="F:metal ion binding"/>
    <property type="evidence" value="ECO:0007669"/>
    <property type="project" value="UniProtKB-KW"/>
</dbReference>
<evidence type="ECO:0000256" key="2">
    <source>
        <dbReference type="ARBA" id="ARBA00004286"/>
    </source>
</evidence>
<evidence type="ECO:0000313" key="27">
    <source>
        <dbReference type="Proteomes" id="UP000625711"/>
    </source>
</evidence>
<evidence type="ECO:0000256" key="17">
    <source>
        <dbReference type="ARBA" id="ARBA00041057"/>
    </source>
</evidence>
<keyword evidence="8" id="KW-0158">Chromosome</keyword>
<feature type="binding site" evidence="25">
    <location>
        <position position="266"/>
    </location>
    <ligand>
        <name>Mg(2+)</name>
        <dbReference type="ChEBI" id="CHEBI:18420"/>
        <label>1</label>
    </ligand>
</feature>
<feature type="binding site" evidence="25">
    <location>
        <position position="264"/>
    </location>
    <ligand>
        <name>Mg(2+)</name>
        <dbReference type="ChEBI" id="CHEBI:18420"/>
        <label>1</label>
    </ligand>
</feature>
<dbReference type="EC" id="3.2.1.143" evidence="7"/>
<evidence type="ECO:0000256" key="15">
    <source>
        <dbReference type="ARBA" id="ARBA00023204"/>
    </source>
</evidence>
<keyword evidence="10 25" id="KW-0479">Metal-binding</keyword>
<organism evidence="26 27">
    <name type="scientific">Rhynchophorus ferrugineus</name>
    <name type="common">Red palm weevil</name>
    <name type="synonym">Curculio ferrugineus</name>
    <dbReference type="NCBI Taxonomy" id="354439"/>
    <lineage>
        <taxon>Eukaryota</taxon>
        <taxon>Metazoa</taxon>
        <taxon>Ecdysozoa</taxon>
        <taxon>Arthropoda</taxon>
        <taxon>Hexapoda</taxon>
        <taxon>Insecta</taxon>
        <taxon>Pterygota</taxon>
        <taxon>Neoptera</taxon>
        <taxon>Endopterygota</taxon>
        <taxon>Coleoptera</taxon>
        <taxon>Polyphaga</taxon>
        <taxon>Cucujiformia</taxon>
        <taxon>Curculionidae</taxon>
        <taxon>Dryophthorinae</taxon>
        <taxon>Rhynchophorus</taxon>
    </lineage>
</organism>
<evidence type="ECO:0000256" key="16">
    <source>
        <dbReference type="ARBA" id="ARBA00023242"/>
    </source>
</evidence>
<evidence type="ECO:0000256" key="8">
    <source>
        <dbReference type="ARBA" id="ARBA00022454"/>
    </source>
</evidence>
<keyword evidence="27" id="KW-1185">Reference proteome</keyword>
<evidence type="ECO:0000256" key="24">
    <source>
        <dbReference type="ARBA" id="ARBA00049015"/>
    </source>
</evidence>
<dbReference type="GO" id="GO:0140290">
    <property type="term" value="P:peptidyl-serine ADP-deribosylation"/>
    <property type="evidence" value="ECO:0007669"/>
    <property type="project" value="UniProtKB-ARBA"/>
</dbReference>
<dbReference type="OrthoDB" id="410104at2759"/>
<dbReference type="EMBL" id="JAACXV010000034">
    <property type="protein sequence ID" value="KAF7286214.1"/>
    <property type="molecule type" value="Genomic_DNA"/>
</dbReference>
<name>A0A834MNU7_RHYFE</name>
<protein>
    <recommendedName>
        <fullName evidence="17">ADP-ribosylhydrolase ARH3</fullName>
        <ecNumber evidence="7">3.2.1.143</ecNumber>
    </recommendedName>
    <alternativeName>
        <fullName evidence="18">ADP-ribose glycohydrolase ARH3</fullName>
    </alternativeName>
    <alternativeName>
        <fullName evidence="19">ADP-ribosylhydrolase 3</fullName>
    </alternativeName>
    <alternativeName>
        <fullName evidence="22">O-acetyl-ADP-ribose deacetylase ARH3</fullName>
    </alternativeName>
    <alternativeName>
        <fullName evidence="23">Poly(ADP-ribose) glycohydrolase ARH3</fullName>
    </alternativeName>
    <alternativeName>
        <fullName evidence="21">[Protein ADP-ribosylarginine] hydrolase-like protein 2</fullName>
    </alternativeName>
    <alternativeName>
        <fullName evidence="20">[Protein ADP-ribosylserine] hydrolase</fullName>
    </alternativeName>
</protein>
<proteinExistence type="inferred from homology"/>
<evidence type="ECO:0000256" key="4">
    <source>
        <dbReference type="ARBA" id="ARBA00004496"/>
    </source>
</evidence>
<evidence type="ECO:0000256" key="21">
    <source>
        <dbReference type="ARBA" id="ARBA00042850"/>
    </source>
</evidence>
<feature type="binding site" evidence="25">
    <location>
        <position position="43"/>
    </location>
    <ligand>
        <name>Mg(2+)</name>
        <dbReference type="ChEBI" id="CHEBI:18420"/>
        <label>1</label>
    </ligand>
</feature>
<evidence type="ECO:0000256" key="23">
    <source>
        <dbReference type="ARBA" id="ARBA00043193"/>
    </source>
</evidence>
<dbReference type="SUPFAM" id="SSF101478">
    <property type="entry name" value="ADP-ribosylglycohydrolase"/>
    <property type="match status" value="1"/>
</dbReference>
<dbReference type="Pfam" id="PF03747">
    <property type="entry name" value="ADP_ribosyl_GH"/>
    <property type="match status" value="1"/>
</dbReference>
<evidence type="ECO:0000256" key="11">
    <source>
        <dbReference type="ARBA" id="ARBA00022763"/>
    </source>
</evidence>
<comment type="subunit">
    <text evidence="6">Monomer.</text>
</comment>
<dbReference type="PANTHER" id="PTHR16222:SF24">
    <property type="entry name" value="ADP-RIBOSYLHYDROLASE ARH3"/>
    <property type="match status" value="1"/>
</dbReference>
<evidence type="ECO:0000256" key="18">
    <source>
        <dbReference type="ARBA" id="ARBA00042398"/>
    </source>
</evidence>
<evidence type="ECO:0000256" key="19">
    <source>
        <dbReference type="ARBA" id="ARBA00042471"/>
    </source>
</evidence>
<keyword evidence="13 25" id="KW-0460">Magnesium</keyword>
<keyword evidence="16" id="KW-0539">Nucleus</keyword>
<keyword evidence="9" id="KW-0963">Cytoplasm</keyword>
<dbReference type="GO" id="GO:0005634">
    <property type="term" value="C:nucleus"/>
    <property type="evidence" value="ECO:0007669"/>
    <property type="project" value="UniProtKB-SubCell"/>
</dbReference>
<comment type="cofactor">
    <cofactor evidence="25">
        <name>Mg(2+)</name>
        <dbReference type="ChEBI" id="CHEBI:18420"/>
    </cofactor>
    <text evidence="25">Binds 2 magnesium ions per subunit.</text>
</comment>
<keyword evidence="12" id="KW-0378">Hydrolase</keyword>
<evidence type="ECO:0000256" key="20">
    <source>
        <dbReference type="ARBA" id="ARBA00042722"/>
    </source>
</evidence>
<dbReference type="Gene3D" id="1.10.4080.10">
    <property type="entry name" value="ADP-ribosylation/Crystallin J1"/>
    <property type="match status" value="1"/>
</dbReference>
<accession>A0A834MNU7</accession>
<evidence type="ECO:0000256" key="10">
    <source>
        <dbReference type="ARBA" id="ARBA00022723"/>
    </source>
</evidence>
<evidence type="ECO:0000256" key="1">
    <source>
        <dbReference type="ARBA" id="ARBA00004123"/>
    </source>
</evidence>
<feature type="binding site" evidence="25">
    <location>
        <position position="44"/>
    </location>
    <ligand>
        <name>Mg(2+)</name>
        <dbReference type="ChEBI" id="CHEBI:18420"/>
        <label>1</label>
    </ligand>
</feature>
<dbReference type="InterPro" id="IPR005502">
    <property type="entry name" value="Ribosyl_crysJ1"/>
</dbReference>
<keyword evidence="11" id="KW-0227">DNA damage</keyword>
<dbReference type="FunFam" id="1.10.4080.10:FF:000001">
    <property type="entry name" value="ADP-ribose glycohydrolase ARH3"/>
    <property type="match status" value="1"/>
</dbReference>
<dbReference type="GO" id="GO:0006281">
    <property type="term" value="P:DNA repair"/>
    <property type="evidence" value="ECO:0007669"/>
    <property type="project" value="UniProtKB-KW"/>
</dbReference>
<dbReference type="AlphaFoldDB" id="A0A834MNU7"/>
<evidence type="ECO:0000256" key="13">
    <source>
        <dbReference type="ARBA" id="ARBA00022842"/>
    </source>
</evidence>
<reference evidence="26" key="1">
    <citation type="submission" date="2020-08" db="EMBL/GenBank/DDBJ databases">
        <title>Genome sequencing and assembly of the red palm weevil Rhynchophorus ferrugineus.</title>
        <authorList>
            <person name="Dias G.B."/>
            <person name="Bergman C.M."/>
            <person name="Manee M."/>
        </authorList>
    </citation>
    <scope>NUCLEOTIDE SEQUENCE</scope>
    <source>
        <strain evidence="26">AA-2017</strain>
        <tissue evidence="26">Whole larva</tissue>
    </source>
</reference>
<sequence length="313" mass="35076">MGDCLGGPYEGETVSSGDKIIIQRYFDKMEKPDFASPFKKYTDDTAMMKSVAQFLTDKPDPDYNYLSKLFVDEFFKEPRRGYGQGIPAKEQFNGSGSYGNGGAMRIAPVALYYHNDYNNMLNVARHVTKVTHNHPLGVNGALLQCIAVHQALLMDPKNSINPKEFCNELIKKIKIIEEESEEEDHHFITAYQEKLNRIPFLLNSKYDDELEDEILYSLGNGIEAYESVPTAIFCFLKAQGDIPRIETSNILRRTLQYAITLGGDTDTIACMAGAITGAFLGEDQINKQLLSHCEKADDIVVLADALYKKALKS</sequence>
<evidence type="ECO:0000256" key="12">
    <source>
        <dbReference type="ARBA" id="ARBA00022801"/>
    </source>
</evidence>
<comment type="subcellular location">
    <subcellularLocation>
        <location evidence="2">Chromosome</location>
    </subcellularLocation>
    <subcellularLocation>
        <location evidence="4">Cytoplasm</location>
    </subcellularLocation>
    <subcellularLocation>
        <location evidence="3">Mitochondrion matrix</location>
    </subcellularLocation>
    <subcellularLocation>
        <location evidence="1">Nucleus</location>
    </subcellularLocation>
</comment>
<evidence type="ECO:0000256" key="14">
    <source>
        <dbReference type="ARBA" id="ARBA00023128"/>
    </source>
</evidence>
<evidence type="ECO:0000256" key="7">
    <source>
        <dbReference type="ARBA" id="ARBA00012255"/>
    </source>
</evidence>
<dbReference type="InterPro" id="IPR050792">
    <property type="entry name" value="ADP-ribosylglycohydrolase"/>
</dbReference>
<comment type="catalytic activity">
    <reaction evidence="24">
        <text>alpha-NAD(+) + H2O = ADP-D-ribose + nicotinamide + H(+)</text>
        <dbReference type="Rhea" id="RHEA:68792"/>
        <dbReference type="ChEBI" id="CHEBI:15377"/>
        <dbReference type="ChEBI" id="CHEBI:15378"/>
        <dbReference type="ChEBI" id="CHEBI:17154"/>
        <dbReference type="ChEBI" id="CHEBI:57967"/>
        <dbReference type="ChEBI" id="CHEBI:77017"/>
    </reaction>
</comment>
<evidence type="ECO:0000256" key="3">
    <source>
        <dbReference type="ARBA" id="ARBA00004305"/>
    </source>
</evidence>
<evidence type="ECO:0000256" key="9">
    <source>
        <dbReference type="ARBA" id="ARBA00022490"/>
    </source>
</evidence>
<evidence type="ECO:0000313" key="26">
    <source>
        <dbReference type="EMBL" id="KAF7286214.1"/>
    </source>
</evidence>
<dbReference type="Proteomes" id="UP000625711">
    <property type="component" value="Unassembled WGS sequence"/>
</dbReference>
<keyword evidence="15" id="KW-0234">DNA repair</keyword>
<dbReference type="GO" id="GO:0004649">
    <property type="term" value="F:poly(ADP-ribose) glycohydrolase activity"/>
    <property type="evidence" value="ECO:0007669"/>
    <property type="project" value="UniProtKB-EC"/>
</dbReference>
<evidence type="ECO:0000256" key="5">
    <source>
        <dbReference type="ARBA" id="ARBA00010702"/>
    </source>
</evidence>
<dbReference type="InterPro" id="IPR036705">
    <property type="entry name" value="Ribosyl_crysJ1_sf"/>
</dbReference>
<dbReference type="GO" id="GO:0005759">
    <property type="term" value="C:mitochondrial matrix"/>
    <property type="evidence" value="ECO:0007669"/>
    <property type="project" value="UniProtKB-SubCell"/>
</dbReference>
<feature type="binding site" evidence="25">
    <location>
        <position position="42"/>
    </location>
    <ligand>
        <name>Mg(2+)</name>
        <dbReference type="ChEBI" id="CHEBI:18420"/>
        <label>1</label>
    </ligand>
</feature>
<comment type="caution">
    <text evidence="26">The sequence shown here is derived from an EMBL/GenBank/DDBJ whole genome shotgun (WGS) entry which is preliminary data.</text>
</comment>
<gene>
    <name evidence="26" type="ORF">GWI33_006902</name>
</gene>
<comment type="similarity">
    <text evidence="5">Belongs to the ADP-ribosylglycohydrolase family.</text>
</comment>
<feature type="binding site" evidence="25">
    <location>
        <position position="267"/>
    </location>
    <ligand>
        <name>Mg(2+)</name>
        <dbReference type="ChEBI" id="CHEBI:18420"/>
        <label>1</label>
    </ligand>
</feature>
<keyword evidence="14" id="KW-0496">Mitochondrion</keyword>
<dbReference type="GO" id="GO:0005694">
    <property type="term" value="C:chromosome"/>
    <property type="evidence" value="ECO:0007669"/>
    <property type="project" value="UniProtKB-SubCell"/>
</dbReference>
<evidence type="ECO:0000256" key="6">
    <source>
        <dbReference type="ARBA" id="ARBA00011245"/>
    </source>
</evidence>